<comment type="function">
    <text evidence="1 7">Catalyzes the decarboxylation of orotidine 5'-monophosphate (OMP) to uridine 5'-monophosphate (UMP).</text>
</comment>
<proteinExistence type="inferred from homology"/>
<dbReference type="InterPro" id="IPR014732">
    <property type="entry name" value="OMPdecase"/>
</dbReference>
<feature type="binding site" evidence="7">
    <location>
        <position position="194"/>
    </location>
    <ligand>
        <name>substrate</name>
    </ligand>
</feature>
<gene>
    <name evidence="7" type="primary">pyrF</name>
    <name evidence="10" type="ORF">JOD17_001617</name>
</gene>
<evidence type="ECO:0000259" key="9">
    <source>
        <dbReference type="SMART" id="SM00934"/>
    </source>
</evidence>
<keyword evidence="4 7" id="KW-0665">Pyrimidine biosynthesis</keyword>
<comment type="catalytic activity">
    <reaction evidence="6 7 8">
        <text>orotidine 5'-phosphate + H(+) = UMP + CO2</text>
        <dbReference type="Rhea" id="RHEA:11596"/>
        <dbReference type="ChEBI" id="CHEBI:15378"/>
        <dbReference type="ChEBI" id="CHEBI:16526"/>
        <dbReference type="ChEBI" id="CHEBI:57538"/>
        <dbReference type="ChEBI" id="CHEBI:57865"/>
        <dbReference type="EC" id="4.1.1.23"/>
    </reaction>
</comment>
<dbReference type="SUPFAM" id="SSF51366">
    <property type="entry name" value="Ribulose-phoshate binding barrel"/>
    <property type="match status" value="1"/>
</dbReference>
<dbReference type="InterPro" id="IPR018089">
    <property type="entry name" value="OMPdecase_AS"/>
</dbReference>
<feature type="binding site" evidence="7">
    <location>
        <position position="214"/>
    </location>
    <ligand>
        <name>substrate</name>
    </ligand>
</feature>
<dbReference type="InterPro" id="IPR001754">
    <property type="entry name" value="OMPdeCOase_dom"/>
</dbReference>
<dbReference type="SMART" id="SM00934">
    <property type="entry name" value="OMPdecase"/>
    <property type="match status" value="1"/>
</dbReference>
<dbReference type="Proteomes" id="UP000741863">
    <property type="component" value="Unassembled WGS sequence"/>
</dbReference>
<feature type="binding site" evidence="7">
    <location>
        <position position="185"/>
    </location>
    <ligand>
        <name>substrate</name>
    </ligand>
</feature>
<keyword evidence="11" id="KW-1185">Reference proteome</keyword>
<dbReference type="HAMAP" id="MF_01200_B">
    <property type="entry name" value="OMPdecase_type1_B"/>
    <property type="match status" value="1"/>
</dbReference>
<feature type="binding site" evidence="7">
    <location>
        <position position="33"/>
    </location>
    <ligand>
        <name>substrate</name>
    </ligand>
</feature>
<evidence type="ECO:0000256" key="6">
    <source>
        <dbReference type="ARBA" id="ARBA00049157"/>
    </source>
</evidence>
<keyword evidence="5 7" id="KW-0456">Lyase</keyword>
<sequence>MTHAPLFIALDMNNEKTAMDFLERFEDVRPDLKVGMELFYSAGPKLIHDLKERGHHLFLDVKCHDIPTTVGKTMKQLASFGVDVITTHAIGGKEMLVAAREGIEAGTPAGANRPKLIAVTALTSTTEDMLKQDLLIQENLKQMVHHYTTRTVEAGLDGVVCSVHEVAMLRKTFGHDLYTLTPGIRNHDGNLHDQKRAATAEGARIAGSSAIVVGRAITEHNDPRVAYEAMLSQWKGMSVSS</sequence>
<evidence type="ECO:0000256" key="8">
    <source>
        <dbReference type="RuleBase" id="RU000512"/>
    </source>
</evidence>
<dbReference type="PROSITE" id="PS00156">
    <property type="entry name" value="OMPDECASE"/>
    <property type="match status" value="1"/>
</dbReference>
<comment type="subunit">
    <text evidence="7">Homodimer.</text>
</comment>
<comment type="caution">
    <text evidence="10">The sequence shown here is derived from an EMBL/GenBank/DDBJ whole genome shotgun (WGS) entry which is preliminary data.</text>
</comment>
<dbReference type="NCBIfam" id="TIGR01740">
    <property type="entry name" value="pyrF"/>
    <property type="match status" value="1"/>
</dbReference>
<feature type="active site" description="Proton donor" evidence="7">
    <location>
        <position position="62"/>
    </location>
</feature>
<dbReference type="InterPro" id="IPR013785">
    <property type="entry name" value="Aldolase_TIM"/>
</dbReference>
<evidence type="ECO:0000256" key="7">
    <source>
        <dbReference type="HAMAP-Rule" id="MF_01200"/>
    </source>
</evidence>
<dbReference type="CDD" id="cd04725">
    <property type="entry name" value="OMP_decarboxylase_like"/>
    <property type="match status" value="1"/>
</dbReference>
<comment type="similarity">
    <text evidence="7">Belongs to the OMP decarboxylase family. Type 1 subfamily.</text>
</comment>
<organism evidence="10 11">
    <name type="scientific">Geomicrobium sediminis</name>
    <dbReference type="NCBI Taxonomy" id="1347788"/>
    <lineage>
        <taxon>Bacteria</taxon>
        <taxon>Bacillati</taxon>
        <taxon>Bacillota</taxon>
        <taxon>Bacilli</taxon>
        <taxon>Bacillales</taxon>
        <taxon>Geomicrobium</taxon>
    </lineage>
</organism>
<evidence type="ECO:0000256" key="2">
    <source>
        <dbReference type="ARBA" id="ARBA00004861"/>
    </source>
</evidence>
<dbReference type="InterPro" id="IPR011060">
    <property type="entry name" value="RibuloseP-bd_barrel"/>
</dbReference>
<evidence type="ECO:0000256" key="3">
    <source>
        <dbReference type="ARBA" id="ARBA00022793"/>
    </source>
</evidence>
<protein>
    <recommendedName>
        <fullName evidence="7">Orotidine 5'-phosphate decarboxylase</fullName>
        <ecNumber evidence="7">4.1.1.23</ecNumber>
    </recommendedName>
    <alternativeName>
        <fullName evidence="7">OMP decarboxylase</fullName>
        <shortName evidence="7">OMPDCase</shortName>
        <shortName evidence="7">OMPdecase</shortName>
    </alternativeName>
</protein>
<reference evidence="10 11" key="1">
    <citation type="submission" date="2021-01" db="EMBL/GenBank/DDBJ databases">
        <title>Genomic Encyclopedia of Type Strains, Phase IV (KMG-IV): sequencing the most valuable type-strain genomes for metagenomic binning, comparative biology and taxonomic classification.</title>
        <authorList>
            <person name="Goeker M."/>
        </authorList>
    </citation>
    <scope>NUCLEOTIDE SEQUENCE [LARGE SCALE GENOMIC DNA]</scope>
    <source>
        <strain evidence="10 11">DSM 25540</strain>
    </source>
</reference>
<dbReference type="Pfam" id="PF00215">
    <property type="entry name" value="OMPdecase"/>
    <property type="match status" value="1"/>
</dbReference>
<feature type="binding site" evidence="7">
    <location>
        <position position="11"/>
    </location>
    <ligand>
        <name>substrate</name>
    </ligand>
</feature>
<feature type="binding site" evidence="7">
    <location>
        <position position="215"/>
    </location>
    <ligand>
        <name>substrate</name>
    </ligand>
</feature>
<feature type="binding site" evidence="7">
    <location>
        <position position="123"/>
    </location>
    <ligand>
        <name>substrate</name>
    </ligand>
</feature>
<dbReference type="EMBL" id="JAFBEC010000004">
    <property type="protein sequence ID" value="MBM7632523.1"/>
    <property type="molecule type" value="Genomic_DNA"/>
</dbReference>
<dbReference type="RefSeq" id="WP_338028770.1">
    <property type="nucleotide sequence ID" value="NZ_JAFBEC010000004.1"/>
</dbReference>
<evidence type="ECO:0000256" key="1">
    <source>
        <dbReference type="ARBA" id="ARBA00002356"/>
    </source>
</evidence>
<dbReference type="Gene3D" id="3.20.20.70">
    <property type="entry name" value="Aldolase class I"/>
    <property type="match status" value="1"/>
</dbReference>
<dbReference type="GO" id="GO:0004590">
    <property type="term" value="F:orotidine-5'-phosphate decarboxylase activity"/>
    <property type="evidence" value="ECO:0007669"/>
    <property type="project" value="UniProtKB-EC"/>
</dbReference>
<dbReference type="NCBIfam" id="NF001273">
    <property type="entry name" value="PRK00230.1"/>
    <property type="match status" value="1"/>
</dbReference>
<dbReference type="PANTHER" id="PTHR32119">
    <property type="entry name" value="OROTIDINE 5'-PHOSPHATE DECARBOXYLASE"/>
    <property type="match status" value="1"/>
</dbReference>
<dbReference type="InterPro" id="IPR047596">
    <property type="entry name" value="OMPdecase_bac"/>
</dbReference>
<accession>A0ABS2PAT0</accession>
<name>A0ABS2PAT0_9BACL</name>
<evidence type="ECO:0000313" key="10">
    <source>
        <dbReference type="EMBL" id="MBM7632523.1"/>
    </source>
</evidence>
<evidence type="ECO:0000256" key="5">
    <source>
        <dbReference type="ARBA" id="ARBA00023239"/>
    </source>
</evidence>
<dbReference type="PANTHER" id="PTHR32119:SF2">
    <property type="entry name" value="OROTIDINE 5'-PHOSPHATE DECARBOXYLASE"/>
    <property type="match status" value="1"/>
</dbReference>
<dbReference type="EC" id="4.1.1.23" evidence="7"/>
<evidence type="ECO:0000256" key="4">
    <source>
        <dbReference type="ARBA" id="ARBA00022975"/>
    </source>
</evidence>
<evidence type="ECO:0000313" key="11">
    <source>
        <dbReference type="Proteomes" id="UP000741863"/>
    </source>
</evidence>
<comment type="pathway">
    <text evidence="2 7 8">Pyrimidine metabolism; UMP biosynthesis via de novo pathway; UMP from orotate: step 2/2.</text>
</comment>
<feature type="domain" description="Orotidine 5'-phosphate decarboxylase" evidence="9">
    <location>
        <begin position="5"/>
        <end position="230"/>
    </location>
</feature>
<feature type="binding site" evidence="7">
    <location>
        <begin position="60"/>
        <end position="69"/>
    </location>
    <ligand>
        <name>substrate</name>
    </ligand>
</feature>
<keyword evidence="3 7" id="KW-0210">Decarboxylase</keyword>